<dbReference type="SUPFAM" id="SSF50969">
    <property type="entry name" value="YVTN repeat-like/Quinoprotein amine dehydrogenase"/>
    <property type="match status" value="1"/>
</dbReference>
<protein>
    <recommendedName>
        <fullName evidence="4">T9SS C-terminal target domain-containing protein</fullName>
    </recommendedName>
</protein>
<reference evidence="2" key="1">
    <citation type="submission" date="2022-11" db="EMBL/GenBank/DDBJ databases">
        <title>Marilongibacter aestuarii gen. nov., sp. nov., isolated from tidal flat sediment.</title>
        <authorList>
            <person name="Jiayan W."/>
        </authorList>
    </citation>
    <scope>NUCLEOTIDE SEQUENCE</scope>
    <source>
        <strain evidence="2">Z1-6</strain>
    </source>
</reference>
<evidence type="ECO:0000313" key="2">
    <source>
        <dbReference type="EMBL" id="MCY1721018.1"/>
    </source>
</evidence>
<dbReference type="RefSeq" id="WP_343333352.1">
    <property type="nucleotide sequence ID" value="NZ_JAPOHD010000026.1"/>
</dbReference>
<evidence type="ECO:0000256" key="1">
    <source>
        <dbReference type="SAM" id="SignalP"/>
    </source>
</evidence>
<name>A0A9X3J627_9BACT</name>
<dbReference type="InterPro" id="IPR011044">
    <property type="entry name" value="Quino_amine_DH_bsu"/>
</dbReference>
<dbReference type="PROSITE" id="PS51257">
    <property type="entry name" value="PROKAR_LIPOPROTEIN"/>
    <property type="match status" value="1"/>
</dbReference>
<sequence length="305" mass="34690">MKIILSLPILLLLVFSCSSDKIKNNGNQNNIQQETLQLTEFIPNLDNKLLEISGLMIYDNLLWGFNDSGGKNIIYAINLQGEIEKEIEIENAQNRDWESVTQDSTNIYIGDFGNNMGNRDNLCIYTIKKKDFNNEKLQIVTAEKINFSYAVQTNLNTSNQSTPYDCEAMVAFNNSLYIFSKNWQDFTTAVYKISTEAGSYELSPLDTFEVNGLITGADISPDNKQLALVGYQNYQSFIWLFSNFPENLFFKGDSRFFQLENTTNMQTEGICYSGNNTLLVSCERTSSFNQQVFLFDISTINNGTH</sequence>
<feature type="chain" id="PRO_5040997593" description="T9SS C-terminal target domain-containing protein" evidence="1">
    <location>
        <begin position="21"/>
        <end position="305"/>
    </location>
</feature>
<dbReference type="EMBL" id="JAPOHD010000026">
    <property type="protein sequence ID" value="MCY1721018.1"/>
    <property type="molecule type" value="Genomic_DNA"/>
</dbReference>
<accession>A0A9X3J627</accession>
<keyword evidence="3" id="KW-1185">Reference proteome</keyword>
<evidence type="ECO:0000313" key="3">
    <source>
        <dbReference type="Proteomes" id="UP001145087"/>
    </source>
</evidence>
<keyword evidence="1" id="KW-0732">Signal</keyword>
<gene>
    <name evidence="2" type="ORF">OU798_11740</name>
</gene>
<feature type="signal peptide" evidence="1">
    <location>
        <begin position="1"/>
        <end position="20"/>
    </location>
</feature>
<organism evidence="2 3">
    <name type="scientific">Draconibacterium aestuarii</name>
    <dbReference type="NCBI Taxonomy" id="2998507"/>
    <lineage>
        <taxon>Bacteria</taxon>
        <taxon>Pseudomonadati</taxon>
        <taxon>Bacteroidota</taxon>
        <taxon>Bacteroidia</taxon>
        <taxon>Marinilabiliales</taxon>
        <taxon>Prolixibacteraceae</taxon>
        <taxon>Draconibacterium</taxon>
    </lineage>
</organism>
<evidence type="ECO:0008006" key="4">
    <source>
        <dbReference type="Google" id="ProtNLM"/>
    </source>
</evidence>
<dbReference type="Proteomes" id="UP001145087">
    <property type="component" value="Unassembled WGS sequence"/>
</dbReference>
<proteinExistence type="predicted"/>
<dbReference type="AlphaFoldDB" id="A0A9X3J627"/>
<comment type="caution">
    <text evidence="2">The sequence shown here is derived from an EMBL/GenBank/DDBJ whole genome shotgun (WGS) entry which is preliminary data.</text>
</comment>